<name>A0A9D3XP71_9SAUR</name>
<dbReference type="EMBL" id="JAHDVG010000466">
    <property type="protein sequence ID" value="KAH1182710.1"/>
    <property type="molecule type" value="Genomic_DNA"/>
</dbReference>
<evidence type="ECO:0000313" key="1">
    <source>
        <dbReference type="EMBL" id="KAH1182710.1"/>
    </source>
</evidence>
<reference evidence="1" key="1">
    <citation type="submission" date="2021-09" db="EMBL/GenBank/DDBJ databases">
        <title>The genome of Mauremys mutica provides insights into the evolution of semi-aquatic lifestyle.</title>
        <authorList>
            <person name="Gong S."/>
            <person name="Gao Y."/>
        </authorList>
    </citation>
    <scope>NUCLEOTIDE SEQUENCE</scope>
    <source>
        <strain evidence="1">MM-2020</strain>
        <tissue evidence="1">Muscle</tissue>
    </source>
</reference>
<comment type="caution">
    <text evidence="1">The sequence shown here is derived from an EMBL/GenBank/DDBJ whole genome shotgun (WGS) entry which is preliminary data.</text>
</comment>
<sequence length="57" mass="6619">IASMKKIIDPLCDEIRYERTCLRNWSSFMQSANVLSKTFRNFIKQSDGHNCGPLILK</sequence>
<accession>A0A9D3XP71</accession>
<organism evidence="1 2">
    <name type="scientific">Mauremys mutica</name>
    <name type="common">yellowpond turtle</name>
    <dbReference type="NCBI Taxonomy" id="74926"/>
    <lineage>
        <taxon>Eukaryota</taxon>
        <taxon>Metazoa</taxon>
        <taxon>Chordata</taxon>
        <taxon>Craniata</taxon>
        <taxon>Vertebrata</taxon>
        <taxon>Euteleostomi</taxon>
        <taxon>Archelosauria</taxon>
        <taxon>Testudinata</taxon>
        <taxon>Testudines</taxon>
        <taxon>Cryptodira</taxon>
        <taxon>Durocryptodira</taxon>
        <taxon>Testudinoidea</taxon>
        <taxon>Geoemydidae</taxon>
        <taxon>Geoemydinae</taxon>
        <taxon>Mauremys</taxon>
    </lineage>
</organism>
<dbReference type="Proteomes" id="UP000827986">
    <property type="component" value="Unassembled WGS sequence"/>
</dbReference>
<keyword evidence="2" id="KW-1185">Reference proteome</keyword>
<protein>
    <submittedName>
        <fullName evidence="1">Uncharacterized protein</fullName>
    </submittedName>
</protein>
<evidence type="ECO:0000313" key="2">
    <source>
        <dbReference type="Proteomes" id="UP000827986"/>
    </source>
</evidence>
<proteinExistence type="predicted"/>
<dbReference type="AlphaFoldDB" id="A0A9D3XP71"/>
<feature type="non-terminal residue" evidence="1">
    <location>
        <position position="1"/>
    </location>
</feature>
<feature type="non-terminal residue" evidence="1">
    <location>
        <position position="57"/>
    </location>
</feature>
<gene>
    <name evidence="1" type="ORF">KIL84_004202</name>
</gene>